<evidence type="ECO:0000256" key="1">
    <source>
        <dbReference type="ARBA" id="ARBA00009437"/>
    </source>
</evidence>
<keyword evidence="7" id="KW-1185">Reference proteome</keyword>
<organism evidence="6 7">
    <name type="scientific">Pseudomonas juntendi</name>
    <dbReference type="NCBI Taxonomy" id="2666183"/>
    <lineage>
        <taxon>Bacteria</taxon>
        <taxon>Pseudomonadati</taxon>
        <taxon>Pseudomonadota</taxon>
        <taxon>Gammaproteobacteria</taxon>
        <taxon>Pseudomonadales</taxon>
        <taxon>Pseudomonadaceae</taxon>
        <taxon>Pseudomonas</taxon>
    </lineage>
</organism>
<dbReference type="InterPro" id="IPR000847">
    <property type="entry name" value="LysR_HTH_N"/>
</dbReference>
<dbReference type="SUPFAM" id="SSF53850">
    <property type="entry name" value="Periplasmic binding protein-like II"/>
    <property type="match status" value="1"/>
</dbReference>
<evidence type="ECO:0000259" key="5">
    <source>
        <dbReference type="PROSITE" id="PS50931"/>
    </source>
</evidence>
<dbReference type="CDD" id="cd08459">
    <property type="entry name" value="PBP2_DntR_NahR_LinR_like"/>
    <property type="match status" value="1"/>
</dbReference>
<dbReference type="RefSeq" id="WP_009681223.1">
    <property type="nucleotide sequence ID" value="NZ_CP079903.1"/>
</dbReference>
<dbReference type="SUPFAM" id="SSF46785">
    <property type="entry name" value="Winged helix' DNA-binding domain"/>
    <property type="match status" value="1"/>
</dbReference>
<protein>
    <submittedName>
        <fullName evidence="6">LysR family transcriptional regulator</fullName>
    </submittedName>
</protein>
<dbReference type="EMBL" id="CP146691">
    <property type="protein sequence ID" value="WWY22943.1"/>
    <property type="molecule type" value="Genomic_DNA"/>
</dbReference>
<keyword evidence="2" id="KW-0805">Transcription regulation</keyword>
<keyword evidence="3" id="KW-0238">DNA-binding</keyword>
<dbReference type="InterPro" id="IPR005119">
    <property type="entry name" value="LysR_subst-bd"/>
</dbReference>
<dbReference type="Gene3D" id="1.10.10.10">
    <property type="entry name" value="Winged helix-like DNA-binding domain superfamily/Winged helix DNA-binding domain"/>
    <property type="match status" value="1"/>
</dbReference>
<dbReference type="PANTHER" id="PTHR30118:SF15">
    <property type="entry name" value="TRANSCRIPTIONAL REGULATORY PROTEIN"/>
    <property type="match status" value="1"/>
</dbReference>
<name>A0ABZ2JI46_9PSED</name>
<dbReference type="PROSITE" id="PS50931">
    <property type="entry name" value="HTH_LYSR"/>
    <property type="match status" value="1"/>
</dbReference>
<evidence type="ECO:0000256" key="4">
    <source>
        <dbReference type="ARBA" id="ARBA00023163"/>
    </source>
</evidence>
<dbReference type="PRINTS" id="PR00039">
    <property type="entry name" value="HTHLYSR"/>
</dbReference>
<dbReference type="GeneID" id="72420982"/>
<dbReference type="Pfam" id="PF00126">
    <property type="entry name" value="HTH_1"/>
    <property type="match status" value="1"/>
</dbReference>
<reference evidence="6 7" key="1">
    <citation type="submission" date="2024-03" db="EMBL/GenBank/DDBJ databases">
        <title>Pseudomonas juntendi.</title>
        <authorList>
            <person name="Liu Y."/>
        </authorList>
    </citation>
    <scope>NUCLEOTIDE SEQUENCE [LARGE SCALE GENOMIC DNA]</scope>
    <source>
        <strain evidence="6 7">L4046hy</strain>
    </source>
</reference>
<dbReference type="Proteomes" id="UP001375228">
    <property type="component" value="Chromosome"/>
</dbReference>
<evidence type="ECO:0000313" key="6">
    <source>
        <dbReference type="EMBL" id="WWY22943.1"/>
    </source>
</evidence>
<evidence type="ECO:0000313" key="7">
    <source>
        <dbReference type="Proteomes" id="UP001375228"/>
    </source>
</evidence>
<feature type="domain" description="HTH lysR-type" evidence="5">
    <location>
        <begin position="4"/>
        <end position="61"/>
    </location>
</feature>
<dbReference type="Gene3D" id="3.40.190.10">
    <property type="entry name" value="Periplasmic binding protein-like II"/>
    <property type="match status" value="2"/>
</dbReference>
<dbReference type="InterPro" id="IPR036390">
    <property type="entry name" value="WH_DNA-bd_sf"/>
</dbReference>
<comment type="similarity">
    <text evidence="1">Belongs to the LysR transcriptional regulatory family.</text>
</comment>
<keyword evidence="4" id="KW-0804">Transcription</keyword>
<accession>A0ABZ2JI46</accession>
<dbReference type="PANTHER" id="PTHR30118">
    <property type="entry name" value="HTH-TYPE TRANSCRIPTIONAL REGULATOR LEUO-RELATED"/>
    <property type="match status" value="1"/>
</dbReference>
<evidence type="ECO:0000256" key="2">
    <source>
        <dbReference type="ARBA" id="ARBA00023015"/>
    </source>
</evidence>
<proteinExistence type="inferred from homology"/>
<evidence type="ECO:0000256" key="3">
    <source>
        <dbReference type="ARBA" id="ARBA00023125"/>
    </source>
</evidence>
<gene>
    <name evidence="6" type="ORF">V9385_10210</name>
</gene>
<sequence length="302" mass="33643">MPQFDFNLITAFITLYETGSVTVSAERLCVTQPSVSYSLAKLREQFDDALFVRSSQGMQPTRLAAQLYPGFKEASRCIDTVVADAKRFEPSHSTRRFKLALSDLGEMAFLPGLMHNFNVTAPNIELEIVPLEIESVGTWLSEGHVDAAICSRTLTAAGISSKTLLSERYVCLLDGAHPRIGSDLSMEQFKIEPHVLVTRTSGHGMAEDVLQRLGIKRRIKLKLPHFSVLPKVIPGTELLVILPSRIAKSFCEMPLPSKLKTMELPFEVPCFEVTLHWHSRSEQSTALTWFINQVQAAIGENE</sequence>
<dbReference type="Pfam" id="PF03466">
    <property type="entry name" value="LysR_substrate"/>
    <property type="match status" value="1"/>
</dbReference>
<dbReference type="InterPro" id="IPR050389">
    <property type="entry name" value="LysR-type_TF"/>
</dbReference>
<dbReference type="InterPro" id="IPR036388">
    <property type="entry name" value="WH-like_DNA-bd_sf"/>
</dbReference>